<keyword evidence="3" id="KW-1185">Reference proteome</keyword>
<gene>
    <name evidence="2" type="ORF">PHLCEN_2v3114</name>
</gene>
<feature type="region of interest" description="Disordered" evidence="1">
    <location>
        <begin position="141"/>
        <end position="194"/>
    </location>
</feature>
<evidence type="ECO:0000256" key="1">
    <source>
        <dbReference type="SAM" id="MobiDB-lite"/>
    </source>
</evidence>
<evidence type="ECO:0000313" key="3">
    <source>
        <dbReference type="Proteomes" id="UP000186601"/>
    </source>
</evidence>
<feature type="region of interest" description="Disordered" evidence="1">
    <location>
        <begin position="472"/>
        <end position="503"/>
    </location>
</feature>
<reference evidence="2 3" key="1">
    <citation type="submission" date="2018-02" db="EMBL/GenBank/DDBJ databases">
        <title>Genome sequence of the basidiomycete white-rot fungus Phlebia centrifuga.</title>
        <authorList>
            <person name="Granchi Z."/>
            <person name="Peng M."/>
            <person name="de Vries R.P."/>
            <person name="Hilden K."/>
            <person name="Makela M.R."/>
            <person name="Grigoriev I."/>
            <person name="Riley R."/>
        </authorList>
    </citation>
    <scope>NUCLEOTIDE SEQUENCE [LARGE SCALE GENOMIC DNA]</scope>
    <source>
        <strain evidence="2 3">FBCC195</strain>
    </source>
</reference>
<dbReference type="OrthoDB" id="2843772at2759"/>
<dbReference type="AlphaFoldDB" id="A0A2R6R3Z1"/>
<evidence type="ECO:0000313" key="2">
    <source>
        <dbReference type="EMBL" id="PSS19941.1"/>
    </source>
</evidence>
<sequence>MSDSAKPRKSARLGDPSKALHGPVVPQPGVDVSTAGSVEAAGSKTDPLPATPLTVGLSRSTTLATIATPPATPQQGDLTAVIDDASAVALSHALPSQQTVNLGVSNRPHGSGETDGLKTPTLSAAPLIVGLSRSTTLATMATPPATPQRTAHPTVATTASPSTPRTPSSTFGNSTPNTPSSSASQHSLSAAASRDAVSQRLSDFRHALLHETEFNEYYLGDPEFNPRTALQWVSWEGMNILASTEEAERYRHEMEIYCHDPINVTEPDLPRSADLVGVFKMEYLLYFLTADGNWQEEGRYAKPFDSCKATFLGSEPLQDNFALDFPTVEKNVRTIVDMARGDPRGPLKGLYQKLNDGRNLLKFSHKMFEALEAGETVAAVPHNEYTIKGWPARHGPALKALAKMTETHRVNVLPAFDISGEPIRPSFYAQRMRGCDARIHFSITHWPIEEKKTTQGSDTIVCDAQQIQVLVGPPPKRGQKGRRSFEKDVFTPFGSPSKKARID</sequence>
<proteinExistence type="predicted"/>
<feature type="region of interest" description="Disordered" evidence="1">
    <location>
        <begin position="1"/>
        <end position="54"/>
    </location>
</feature>
<dbReference type="EMBL" id="MLYV02000282">
    <property type="protein sequence ID" value="PSS19941.1"/>
    <property type="molecule type" value="Genomic_DNA"/>
</dbReference>
<dbReference type="Proteomes" id="UP000186601">
    <property type="component" value="Unassembled WGS sequence"/>
</dbReference>
<feature type="compositionally biased region" description="Low complexity" evidence="1">
    <location>
        <begin position="141"/>
        <end position="193"/>
    </location>
</feature>
<organism evidence="2 3">
    <name type="scientific">Hermanssonia centrifuga</name>
    <dbReference type="NCBI Taxonomy" id="98765"/>
    <lineage>
        <taxon>Eukaryota</taxon>
        <taxon>Fungi</taxon>
        <taxon>Dikarya</taxon>
        <taxon>Basidiomycota</taxon>
        <taxon>Agaricomycotina</taxon>
        <taxon>Agaricomycetes</taxon>
        <taxon>Polyporales</taxon>
        <taxon>Meruliaceae</taxon>
        <taxon>Hermanssonia</taxon>
    </lineage>
</organism>
<protein>
    <submittedName>
        <fullName evidence="2">Uncharacterized protein</fullName>
    </submittedName>
</protein>
<comment type="caution">
    <text evidence="2">The sequence shown here is derived from an EMBL/GenBank/DDBJ whole genome shotgun (WGS) entry which is preliminary data.</text>
</comment>
<accession>A0A2R6R3Z1</accession>
<name>A0A2R6R3Z1_9APHY</name>